<gene>
    <name evidence="2" type="ORF">NMOB1V02_LOCUS8759</name>
</gene>
<name>A0A7R9GHY2_9CRUS</name>
<proteinExistence type="predicted"/>
<feature type="non-terminal residue" evidence="2">
    <location>
        <position position="561"/>
    </location>
</feature>
<feature type="compositionally biased region" description="Basic and acidic residues" evidence="1">
    <location>
        <begin position="128"/>
        <end position="139"/>
    </location>
</feature>
<keyword evidence="3" id="KW-1185">Reference proteome</keyword>
<feature type="non-terminal residue" evidence="2">
    <location>
        <position position="1"/>
    </location>
</feature>
<evidence type="ECO:0000313" key="2">
    <source>
        <dbReference type="EMBL" id="CAD7281107.1"/>
    </source>
</evidence>
<accession>A0A7R9GHY2</accession>
<dbReference type="EMBL" id="CAJPEX010002626">
    <property type="protein sequence ID" value="CAG0921259.1"/>
    <property type="molecule type" value="Genomic_DNA"/>
</dbReference>
<feature type="compositionally biased region" description="Low complexity" evidence="1">
    <location>
        <begin position="151"/>
        <end position="170"/>
    </location>
</feature>
<dbReference type="AlphaFoldDB" id="A0A7R9GHY2"/>
<dbReference type="Proteomes" id="UP000678499">
    <property type="component" value="Unassembled WGS sequence"/>
</dbReference>
<protein>
    <submittedName>
        <fullName evidence="2">Uncharacterized protein</fullName>
    </submittedName>
</protein>
<reference evidence="2" key="1">
    <citation type="submission" date="2020-11" db="EMBL/GenBank/DDBJ databases">
        <authorList>
            <person name="Tran Van P."/>
        </authorList>
    </citation>
    <scope>NUCLEOTIDE SEQUENCE</scope>
</reference>
<evidence type="ECO:0000313" key="3">
    <source>
        <dbReference type="Proteomes" id="UP000678499"/>
    </source>
</evidence>
<dbReference type="EMBL" id="OA884663">
    <property type="protein sequence ID" value="CAD7281107.1"/>
    <property type="molecule type" value="Genomic_DNA"/>
</dbReference>
<organism evidence="2">
    <name type="scientific">Notodromas monacha</name>
    <dbReference type="NCBI Taxonomy" id="399045"/>
    <lineage>
        <taxon>Eukaryota</taxon>
        <taxon>Metazoa</taxon>
        <taxon>Ecdysozoa</taxon>
        <taxon>Arthropoda</taxon>
        <taxon>Crustacea</taxon>
        <taxon>Oligostraca</taxon>
        <taxon>Ostracoda</taxon>
        <taxon>Podocopa</taxon>
        <taxon>Podocopida</taxon>
        <taxon>Cypridocopina</taxon>
        <taxon>Cypridoidea</taxon>
        <taxon>Cyprididae</taxon>
        <taxon>Notodromas</taxon>
    </lineage>
</organism>
<feature type="region of interest" description="Disordered" evidence="1">
    <location>
        <begin position="126"/>
        <end position="184"/>
    </location>
</feature>
<feature type="region of interest" description="Disordered" evidence="1">
    <location>
        <begin position="37"/>
        <end position="64"/>
    </location>
</feature>
<sequence>ISCSANLGPSSKSSKPLSFIRLLLCVYSSKLKTKFQRPAKKPPVARAAQMPQEPRNPAISPQSAKLFPSATMYPKFYKGISGTSSQRETIWPIAGKLPGFGVPEAFGRRARRGDETLTAAVSLAQVREPPHVAQADRHGNHAGQKLGADLPSSLPPDVTTTPSTSSSSTAEPDEDEDEEFFRSNSQFPPGVVDVVVVVVVVVFGDAEDVPPTSVSSVSHRVRGDGTCNNCGAFFGEVVIVHNVSAAAAAAGFCGHSQTLHKHTCIIGTVDTDIDSSCGSKAQTATSTSTWTDLQTFPFFPRQNAAGVDALLQVDRHNKKVHGGGLVFFRYATNQSQTTERQGGQLSALLHISYDEQLLRKIGEKNNNVDDGKQMRPRVVVVTCLMMFFADCCFANPLLFANNNSNNNNNATEVEKSNNLDVNSALINTEKHDTSSSDVQDLFHPANPPRPTGIFGFSFPYANPMTVLLQPLRVILACVYCSGIAASALLRSDYDDLCSSDKACESGFQCINKMCIELCLEQSLCHPSARCYVLSTKPVRTMICLCPPGTVTVKQDGSCITA</sequence>
<evidence type="ECO:0000256" key="1">
    <source>
        <dbReference type="SAM" id="MobiDB-lite"/>
    </source>
</evidence>